<dbReference type="PANTHER" id="PTHR35908">
    <property type="entry name" value="HYPOTHETICAL FUSION PROTEIN"/>
    <property type="match status" value="1"/>
</dbReference>
<protein>
    <submittedName>
        <fullName evidence="2">Putative enzyme related to lactoylglutathione lyase</fullName>
    </submittedName>
</protein>
<accession>A0A562IY94</accession>
<dbReference type="SUPFAM" id="SSF54593">
    <property type="entry name" value="Glyoxalase/Bleomycin resistance protein/Dihydroxybiphenyl dioxygenase"/>
    <property type="match status" value="1"/>
</dbReference>
<dbReference type="Proteomes" id="UP000321490">
    <property type="component" value="Unassembled WGS sequence"/>
</dbReference>
<keyword evidence="3" id="KW-1185">Reference proteome</keyword>
<dbReference type="OrthoDB" id="3212826at2"/>
<dbReference type="AlphaFoldDB" id="A0A562IY94"/>
<proteinExistence type="predicted"/>
<reference evidence="2 3" key="1">
    <citation type="submission" date="2019-07" db="EMBL/GenBank/DDBJ databases">
        <title>R&amp;d 2014.</title>
        <authorList>
            <person name="Klenk H.-P."/>
        </authorList>
    </citation>
    <scope>NUCLEOTIDE SEQUENCE [LARGE SCALE GENOMIC DNA]</scope>
    <source>
        <strain evidence="2 3">DSM 45764</strain>
    </source>
</reference>
<dbReference type="PANTHER" id="PTHR35908:SF1">
    <property type="entry name" value="CONSERVED PROTEIN"/>
    <property type="match status" value="1"/>
</dbReference>
<gene>
    <name evidence="2" type="ORF">JD78_04106</name>
</gene>
<keyword evidence="2" id="KW-0456">Lyase</keyword>
<organism evidence="2 3">
    <name type="scientific">Modestobacter roseus</name>
    <dbReference type="NCBI Taxonomy" id="1181884"/>
    <lineage>
        <taxon>Bacteria</taxon>
        <taxon>Bacillati</taxon>
        <taxon>Actinomycetota</taxon>
        <taxon>Actinomycetes</taxon>
        <taxon>Geodermatophilales</taxon>
        <taxon>Geodermatophilaceae</taxon>
        <taxon>Modestobacter</taxon>
    </lineage>
</organism>
<dbReference type="EMBL" id="VLKF01000001">
    <property type="protein sequence ID" value="TWH75544.1"/>
    <property type="molecule type" value="Genomic_DNA"/>
</dbReference>
<dbReference type="RefSeq" id="WP_153360442.1">
    <property type="nucleotide sequence ID" value="NZ_JABGDC010000080.1"/>
</dbReference>
<evidence type="ECO:0000259" key="1">
    <source>
        <dbReference type="Pfam" id="PF18029"/>
    </source>
</evidence>
<dbReference type="Pfam" id="PF18029">
    <property type="entry name" value="Glyoxalase_6"/>
    <property type="match status" value="1"/>
</dbReference>
<dbReference type="CDD" id="cd06587">
    <property type="entry name" value="VOC"/>
    <property type="match status" value="1"/>
</dbReference>
<dbReference type="Gene3D" id="3.10.180.10">
    <property type="entry name" value="2,3-Dihydroxybiphenyl 1,2-Dioxygenase, domain 1"/>
    <property type="match status" value="1"/>
</dbReference>
<evidence type="ECO:0000313" key="3">
    <source>
        <dbReference type="Proteomes" id="UP000321490"/>
    </source>
</evidence>
<feature type="domain" description="Glyoxalase-like" evidence="1">
    <location>
        <begin position="8"/>
        <end position="113"/>
    </location>
</feature>
<dbReference type="GO" id="GO:0016829">
    <property type="term" value="F:lyase activity"/>
    <property type="evidence" value="ECO:0007669"/>
    <property type="project" value="UniProtKB-KW"/>
</dbReference>
<sequence length="122" mass="13019">MTSRIAVLALDAGDPRVVADFWGAVLGWSVLEEDDDVISIGDGAGGQIDVCRVPGAKTVKNRLHLDLRADGSSTAEELDRLLALGARRVDVGQADDVSWTVLADPEGNEFCLLSRTVQEAEE</sequence>
<dbReference type="InterPro" id="IPR029068">
    <property type="entry name" value="Glyas_Bleomycin-R_OHBP_Dase"/>
</dbReference>
<name>A0A562IY94_9ACTN</name>
<dbReference type="InterPro" id="IPR041581">
    <property type="entry name" value="Glyoxalase_6"/>
</dbReference>
<comment type="caution">
    <text evidence="2">The sequence shown here is derived from an EMBL/GenBank/DDBJ whole genome shotgun (WGS) entry which is preliminary data.</text>
</comment>
<evidence type="ECO:0000313" key="2">
    <source>
        <dbReference type="EMBL" id="TWH75544.1"/>
    </source>
</evidence>